<protein>
    <submittedName>
        <fullName evidence="1">Transcriptional regulator</fullName>
    </submittedName>
</protein>
<organism evidence="1 2">
    <name type="scientific">Streptomyces tardus</name>
    <dbReference type="NCBI Taxonomy" id="2780544"/>
    <lineage>
        <taxon>Bacteria</taxon>
        <taxon>Bacillati</taxon>
        <taxon>Actinomycetota</taxon>
        <taxon>Actinomycetes</taxon>
        <taxon>Kitasatosporales</taxon>
        <taxon>Streptomycetaceae</taxon>
        <taxon>Streptomyces</taxon>
    </lineage>
</organism>
<reference evidence="1" key="1">
    <citation type="submission" date="2021-06" db="EMBL/GenBank/DDBJ databases">
        <title>Sequencing of actinobacteria type strains.</title>
        <authorList>
            <person name="Nguyen G.-S."/>
            <person name="Wentzel A."/>
        </authorList>
    </citation>
    <scope>NUCLEOTIDE SEQUENCE</scope>
    <source>
        <strain evidence="1">P38-E01</strain>
    </source>
</reference>
<sequence>MVTPDGVGQLLRTIREKAGRSRIEQAERLAAAGRHCTEENVKRWELEMRLPSPVWYPAISSVYELGEEQVRAAVAASRWHRKQKKESEDVERRKFLGGAAATAGIVALPGIAQAREHIDSALTPTGEADIAYFEGVFERHRGGYAGRTPDAVLGVMEQDLQELSAALRRTRRAGERGDLVRAAAGITGLVAIIQHDRGDRADSHRWFTIAEKVAREAADRRTLSWVLARRAMVPLNYGAPRQAAEYAHAARRAAGRTPTGAAALASAVHARALAALNDVDGARKAIASTESLLQKIDGDETADTWFGYPGQKHHVHLSQAYTLLGDTKAAYHNQDAAIALTRSPSVMTRALLALDTATCLQIDGDHREAANMAAEAWDRLPVEHRSGLVRARATALLDRLDETAQAHLRIALTP</sequence>
<dbReference type="Proteomes" id="UP000694501">
    <property type="component" value="Unassembled WGS sequence"/>
</dbReference>
<evidence type="ECO:0000313" key="2">
    <source>
        <dbReference type="Proteomes" id="UP000694501"/>
    </source>
</evidence>
<dbReference type="AlphaFoldDB" id="A0A949JML5"/>
<gene>
    <name evidence="1" type="ORF">JGS22_015315</name>
</gene>
<dbReference type="RefSeq" id="WP_211040279.1">
    <property type="nucleotide sequence ID" value="NZ_JAELVF020000001.1"/>
</dbReference>
<dbReference type="EMBL" id="JAELVF020000001">
    <property type="protein sequence ID" value="MBU7598944.1"/>
    <property type="molecule type" value="Genomic_DNA"/>
</dbReference>
<keyword evidence="2" id="KW-1185">Reference proteome</keyword>
<proteinExistence type="predicted"/>
<comment type="caution">
    <text evidence="1">The sequence shown here is derived from an EMBL/GenBank/DDBJ whole genome shotgun (WGS) entry which is preliminary data.</text>
</comment>
<accession>A0A949JML5</accession>
<evidence type="ECO:0000313" key="1">
    <source>
        <dbReference type="EMBL" id="MBU7598944.1"/>
    </source>
</evidence>
<name>A0A949JML5_9ACTN</name>